<proteinExistence type="predicted"/>
<evidence type="ECO:0000313" key="3">
    <source>
        <dbReference type="Proteomes" id="UP000738349"/>
    </source>
</evidence>
<dbReference type="Proteomes" id="UP000738349">
    <property type="component" value="Unassembled WGS sequence"/>
</dbReference>
<comment type="caution">
    <text evidence="2">The sequence shown here is derived from an EMBL/GenBank/DDBJ whole genome shotgun (WGS) entry which is preliminary data.</text>
</comment>
<keyword evidence="1" id="KW-0175">Coiled coil</keyword>
<keyword evidence="3" id="KW-1185">Reference proteome</keyword>
<dbReference type="SUPFAM" id="SSF46579">
    <property type="entry name" value="Prefoldin"/>
    <property type="match status" value="1"/>
</dbReference>
<feature type="coiled-coil region" evidence="1">
    <location>
        <begin position="74"/>
        <end position="108"/>
    </location>
</feature>
<protein>
    <submittedName>
        <fullName evidence="2">Uncharacterized protein</fullName>
    </submittedName>
</protein>
<dbReference type="EMBL" id="JAGMUV010000001">
    <property type="protein sequence ID" value="KAH7176420.1"/>
    <property type="molecule type" value="Genomic_DNA"/>
</dbReference>
<name>A0A9P9FTL2_9HYPO</name>
<organism evidence="2 3">
    <name type="scientific">Dactylonectria macrodidyma</name>
    <dbReference type="NCBI Taxonomy" id="307937"/>
    <lineage>
        <taxon>Eukaryota</taxon>
        <taxon>Fungi</taxon>
        <taxon>Dikarya</taxon>
        <taxon>Ascomycota</taxon>
        <taxon>Pezizomycotina</taxon>
        <taxon>Sordariomycetes</taxon>
        <taxon>Hypocreomycetidae</taxon>
        <taxon>Hypocreales</taxon>
        <taxon>Nectriaceae</taxon>
        <taxon>Dactylonectria</taxon>
    </lineage>
</organism>
<reference evidence="2" key="1">
    <citation type="journal article" date="2021" name="Nat. Commun.">
        <title>Genetic determinants of endophytism in the Arabidopsis root mycobiome.</title>
        <authorList>
            <person name="Mesny F."/>
            <person name="Miyauchi S."/>
            <person name="Thiergart T."/>
            <person name="Pickel B."/>
            <person name="Atanasova L."/>
            <person name="Karlsson M."/>
            <person name="Huettel B."/>
            <person name="Barry K.W."/>
            <person name="Haridas S."/>
            <person name="Chen C."/>
            <person name="Bauer D."/>
            <person name="Andreopoulos W."/>
            <person name="Pangilinan J."/>
            <person name="LaButti K."/>
            <person name="Riley R."/>
            <person name="Lipzen A."/>
            <person name="Clum A."/>
            <person name="Drula E."/>
            <person name="Henrissat B."/>
            <person name="Kohler A."/>
            <person name="Grigoriev I.V."/>
            <person name="Martin F.M."/>
            <person name="Hacquard S."/>
        </authorList>
    </citation>
    <scope>NUCLEOTIDE SEQUENCE</scope>
    <source>
        <strain evidence="2">MPI-CAGE-AT-0147</strain>
    </source>
</reference>
<sequence length="112" mass="12836">MPTANRKNVFADHGADEVVDNKYTLMVLDERKKKIDALREQVDTMRSLIPDEALDAIIKSTGKGRMVQGGKSSSLTVDEEIAALKEKIERLDRKVEEKRQQRLELENRLKKN</sequence>
<evidence type="ECO:0000256" key="1">
    <source>
        <dbReference type="SAM" id="Coils"/>
    </source>
</evidence>
<gene>
    <name evidence="2" type="ORF">EDB81DRAFT_751786</name>
</gene>
<accession>A0A9P9FTL2</accession>
<dbReference type="AlphaFoldDB" id="A0A9P9FTL2"/>
<evidence type="ECO:0000313" key="2">
    <source>
        <dbReference type="EMBL" id="KAH7176420.1"/>
    </source>
</evidence>